<dbReference type="Gene3D" id="3.90.1720.10">
    <property type="entry name" value="endopeptidase domain like (from Nostoc punctiforme)"/>
    <property type="match status" value="1"/>
</dbReference>
<evidence type="ECO:0000313" key="2">
    <source>
        <dbReference type="EMBL" id="MEC5496703.1"/>
    </source>
</evidence>
<organism evidence="1">
    <name type="scientific">Acinetobacter baumannii</name>
    <dbReference type="NCBI Taxonomy" id="470"/>
    <lineage>
        <taxon>Bacteria</taxon>
        <taxon>Pseudomonadati</taxon>
        <taxon>Pseudomonadota</taxon>
        <taxon>Gammaproteobacteria</taxon>
        <taxon>Moraxellales</taxon>
        <taxon>Moraxellaceae</taxon>
        <taxon>Acinetobacter</taxon>
        <taxon>Acinetobacter calcoaceticus/baumannii complex</taxon>
    </lineage>
</organism>
<accession>A0AA90KPY8</accession>
<dbReference type="InterPro" id="IPR024453">
    <property type="entry name" value="Peptidase_C92"/>
</dbReference>
<gene>
    <name evidence="2" type="ORF">P9867_009400</name>
    <name evidence="1" type="ORF">P9867_19715</name>
</gene>
<comment type="caution">
    <text evidence="1">The sequence shown here is derived from an EMBL/GenBank/DDBJ whole genome shotgun (WGS) entry which is preliminary data.</text>
</comment>
<dbReference type="SUPFAM" id="SSF54001">
    <property type="entry name" value="Cysteine proteinases"/>
    <property type="match status" value="1"/>
</dbReference>
<dbReference type="Pfam" id="PF05708">
    <property type="entry name" value="Peptidase_C92"/>
    <property type="match status" value="1"/>
</dbReference>
<keyword evidence="1" id="KW-0378">Hydrolase</keyword>
<dbReference type="InterPro" id="IPR038765">
    <property type="entry name" value="Papain-like_cys_pep_sf"/>
</dbReference>
<protein>
    <submittedName>
        <fullName evidence="1">YiiX/YebB-like N1pC/P60 family cysteine hydrolase</fullName>
    </submittedName>
</protein>
<dbReference type="EMBL" id="JARTMM010000137">
    <property type="protein sequence ID" value="MDK4883781.1"/>
    <property type="molecule type" value="Genomic_DNA"/>
</dbReference>
<dbReference type="EMBL" id="JARTMM020000001">
    <property type="protein sequence ID" value="MEC5496703.1"/>
    <property type="molecule type" value="Genomic_DNA"/>
</dbReference>
<evidence type="ECO:0000313" key="1">
    <source>
        <dbReference type="EMBL" id="MDK4883781.1"/>
    </source>
</evidence>
<dbReference type="RefSeq" id="WP_004704261.1">
    <property type="nucleotide sequence ID" value="NZ_JANBNF010000144.1"/>
</dbReference>
<dbReference type="AlphaFoldDB" id="A0AA90KPY8"/>
<reference evidence="2 3" key="1">
    <citation type="journal article" date="2023" name="Nat. Commun.">
        <title>Genomic dissection of endemic carbapenem resistance reveals metallo-beta-lactamase dissemination through clonal, plasmid and integron transfer.</title>
        <authorList>
            <person name="Macesic N."/>
            <person name="Hawkey J."/>
            <person name="Vezina B."/>
            <person name="Wisniewski J.A."/>
            <person name="Cottingham H."/>
            <person name="Blakeway L.V."/>
            <person name="Harshegyi T."/>
            <person name="Pragastis K."/>
            <person name="Badoordeen G.Z."/>
            <person name="Dennison A."/>
            <person name="Spelman D.W."/>
            <person name="Jenney A.W.J."/>
            <person name="Peleg A.Y."/>
        </authorList>
    </citation>
    <scope>NUCLEOTIDE SEQUENCE [LARGE SCALE GENOMIC DNA]</scope>
    <source>
        <strain evidence="2 3">CPO519</strain>
    </source>
</reference>
<reference evidence="2" key="3">
    <citation type="submission" date="2024-01" db="EMBL/GenBank/DDBJ databases">
        <authorList>
            <person name="Macesic N."/>
        </authorList>
    </citation>
    <scope>NUCLEOTIDE SEQUENCE</scope>
    <source>
        <strain evidence="2">CPO519</strain>
    </source>
</reference>
<evidence type="ECO:0000313" key="3">
    <source>
        <dbReference type="Proteomes" id="UP001174156"/>
    </source>
</evidence>
<reference evidence="1" key="2">
    <citation type="submission" date="2023-01" db="EMBL/GenBank/DDBJ databases">
        <title>Genomic dissection of endemic carbapenem resistance: metallo-beta-lactamase gene dissemination through clonal, plasmid and integron transfer pathways.</title>
        <authorList>
            <person name="Macesic N."/>
        </authorList>
    </citation>
    <scope>NUCLEOTIDE SEQUENCE</scope>
    <source>
        <strain evidence="1">CPO519</strain>
    </source>
</reference>
<dbReference type="GO" id="GO:0016787">
    <property type="term" value="F:hydrolase activity"/>
    <property type="evidence" value="ECO:0007669"/>
    <property type="project" value="UniProtKB-KW"/>
</dbReference>
<sequence length="331" mass="38391">MQQSHFKSVDIYRNSSILEQILKKEIFVESKVQQQYLAIHSQLNIGDIILVTGSKKPSKWLVNAQKLYYKKAQSSHVMIHIGDGVIIHATTVKGVHFSPLLEELNDCETTWRVLRNKSLADIDENNLLRSSLKFFNQKYNIKFLEVPEEGADINNTESSFCSELASKFFESLDIRIADHLERKVFPCNFDQFFDSISSNSDWIDVTEIYKEIITLPCQDEYLISCKAAIAHMSLMLMKRQYLAPWREFSYSFIADFAKQTGNQQLSKLSDEMRDKLKNRELDMWFDKDKNFGQQEPPSEKELSDSLSKFMGLYDVAGESLNEIFDLAKKKK</sequence>
<dbReference type="Proteomes" id="UP001174156">
    <property type="component" value="Unassembled WGS sequence"/>
</dbReference>
<proteinExistence type="predicted"/>
<name>A0AA90KPY8_ACIBA</name>